<name>A0ABC8SEH0_9AQUA</name>
<dbReference type="EMBL" id="CAUOFW020002407">
    <property type="protein sequence ID" value="CAK9153549.1"/>
    <property type="molecule type" value="Genomic_DNA"/>
</dbReference>
<dbReference type="PANTHER" id="PTHR31900:SF34">
    <property type="entry name" value="EMB|CAB62440.1-RELATED"/>
    <property type="match status" value="1"/>
</dbReference>
<accession>A0ABC8SEH0</accession>
<dbReference type="AlphaFoldDB" id="A0ABC8SEH0"/>
<evidence type="ECO:0000313" key="1">
    <source>
        <dbReference type="EMBL" id="CAK9153549.1"/>
    </source>
</evidence>
<reference evidence="1 2" key="1">
    <citation type="submission" date="2024-02" db="EMBL/GenBank/DDBJ databases">
        <authorList>
            <person name="Vignale AGUSTIN F."/>
            <person name="Sosa J E."/>
            <person name="Modenutti C."/>
        </authorList>
    </citation>
    <scope>NUCLEOTIDE SEQUENCE [LARGE SCALE GENOMIC DNA]</scope>
</reference>
<dbReference type="InterPro" id="IPR032675">
    <property type="entry name" value="LRR_dom_sf"/>
</dbReference>
<protein>
    <submittedName>
        <fullName evidence="1">Uncharacterized protein</fullName>
    </submittedName>
</protein>
<dbReference type="Gene3D" id="3.80.10.10">
    <property type="entry name" value="Ribonuclease Inhibitor"/>
    <property type="match status" value="1"/>
</dbReference>
<dbReference type="SUPFAM" id="SSF52047">
    <property type="entry name" value="RNI-like"/>
    <property type="match status" value="1"/>
</dbReference>
<dbReference type="InterPro" id="IPR050232">
    <property type="entry name" value="FBL13/AtMIF1-like"/>
</dbReference>
<dbReference type="PANTHER" id="PTHR31900">
    <property type="entry name" value="F-BOX/RNI SUPERFAMILY PROTEIN-RELATED"/>
    <property type="match status" value="1"/>
</dbReference>
<evidence type="ECO:0000313" key="2">
    <source>
        <dbReference type="Proteomes" id="UP001642360"/>
    </source>
</evidence>
<organism evidence="1 2">
    <name type="scientific">Ilex paraguariensis</name>
    <name type="common">yerba mate</name>
    <dbReference type="NCBI Taxonomy" id="185542"/>
    <lineage>
        <taxon>Eukaryota</taxon>
        <taxon>Viridiplantae</taxon>
        <taxon>Streptophyta</taxon>
        <taxon>Embryophyta</taxon>
        <taxon>Tracheophyta</taxon>
        <taxon>Spermatophyta</taxon>
        <taxon>Magnoliopsida</taxon>
        <taxon>eudicotyledons</taxon>
        <taxon>Gunneridae</taxon>
        <taxon>Pentapetalae</taxon>
        <taxon>asterids</taxon>
        <taxon>campanulids</taxon>
        <taxon>Aquifoliales</taxon>
        <taxon>Aquifoliaceae</taxon>
        <taxon>Ilex</taxon>
    </lineage>
</organism>
<keyword evidence="2" id="KW-1185">Reference proteome</keyword>
<gene>
    <name evidence="1" type="ORF">ILEXP_LOCUS21818</name>
</gene>
<dbReference type="Proteomes" id="UP001642360">
    <property type="component" value="Unassembled WGS sequence"/>
</dbReference>
<sequence>MVGATFNLNHINSWVCTVTKCNVEHLIVDVYLADYELFNVPSSLFTCKSLVELCLADQVFIDFPSSIYLPNLKTLKFSMIGLGDGLNQRLFSGLPRLENLSIHVHSFSDEDMDILIDIFAPKLREVRMFLIAGKADYYPNVHNVKVLIDSPMLEYLLIDDICDALYSIKNKSSSLVKAQIEVGPDFSLDAGRVLETFKGVSQVKHMELFGSTMRALGSVDGNALFTFRNLTHLGLSYDNLLKLPEALQRMPILESWMCVTGQERKIVRKLKILT</sequence>
<comment type="caution">
    <text evidence="1">The sequence shown here is derived from an EMBL/GenBank/DDBJ whole genome shotgun (WGS) entry which is preliminary data.</text>
</comment>
<proteinExistence type="predicted"/>